<dbReference type="CDD" id="cd01994">
    <property type="entry name" value="AANH_PF0828-like"/>
    <property type="match status" value="1"/>
</dbReference>
<protein>
    <submittedName>
        <fullName evidence="2">MJ0570-related uncharacterized domain-containing protein</fullName>
    </submittedName>
</protein>
<accession>A0A1I5DAG1</accession>
<dbReference type="Proteomes" id="UP000199153">
    <property type="component" value="Unassembled WGS sequence"/>
</dbReference>
<proteinExistence type="predicted"/>
<dbReference type="PIRSF" id="PIRSF039123">
    <property type="entry name" value="Diphthamide_synthase"/>
    <property type="match status" value="1"/>
</dbReference>
<dbReference type="NCBIfam" id="TIGR00290">
    <property type="entry name" value="MJ0570_dom"/>
    <property type="match status" value="1"/>
</dbReference>
<dbReference type="STRING" id="287099.SAMN05660413_03249"/>
<evidence type="ECO:0000313" key="3">
    <source>
        <dbReference type="Proteomes" id="UP000199153"/>
    </source>
</evidence>
<dbReference type="InterPro" id="IPR002761">
    <property type="entry name" value="Diphthami_syn_dom"/>
</dbReference>
<gene>
    <name evidence="2" type="ORF">SAMN05660413_03249</name>
</gene>
<dbReference type="InterPro" id="IPR014729">
    <property type="entry name" value="Rossmann-like_a/b/a_fold"/>
</dbReference>
<feature type="domain" description="Diphthamide synthase" evidence="1">
    <location>
        <begin position="5"/>
        <end position="211"/>
    </location>
</feature>
<dbReference type="Gene3D" id="3.90.1490.10">
    <property type="entry name" value="putative n-type atp pyrophosphatase, domain 2"/>
    <property type="match status" value="1"/>
</dbReference>
<sequence>MEKIKSIFNWSGGKDSSLALYHILREGKYDVKALMTTVNAKYDRISMHGVRKELLYAQGKSIGIPVKEIRLPEMLSMSAYDETMKNVLTDIKKQEITHSIFGDIFLEDLREYRESRLNEVGLKGHFPLWKRDTTELVYEFIDLGFKTVVVCVKSELLGEEFAGRVIDKDFLKDLPKGVDPCGENGEFHTFVFDGPIFKEPIKYELGEKVFKEYKAPENKKDSCFSNSDKKSSGFHYCDLIPV</sequence>
<dbReference type="Gene3D" id="3.40.50.620">
    <property type="entry name" value="HUPs"/>
    <property type="match status" value="1"/>
</dbReference>
<dbReference type="SUPFAM" id="SSF52402">
    <property type="entry name" value="Adenine nucleotide alpha hydrolases-like"/>
    <property type="match status" value="1"/>
</dbReference>
<reference evidence="2 3" key="1">
    <citation type="submission" date="2016-10" db="EMBL/GenBank/DDBJ databases">
        <authorList>
            <person name="de Groot N.N."/>
        </authorList>
    </citation>
    <scope>NUCLEOTIDE SEQUENCE [LARGE SCALE GENOMIC DNA]</scope>
    <source>
        <strain evidence="2 3">DSM 17794</strain>
    </source>
</reference>
<dbReference type="AlphaFoldDB" id="A0A1I5DAG1"/>
<dbReference type="InterPro" id="IPR030662">
    <property type="entry name" value="DPH6/MJ0570"/>
</dbReference>
<dbReference type="Pfam" id="PF01902">
    <property type="entry name" value="Diphthami_syn_2"/>
    <property type="match status" value="1"/>
</dbReference>
<dbReference type="OrthoDB" id="3572539at2"/>
<dbReference type="RefSeq" id="WP_093411518.1">
    <property type="nucleotide sequence ID" value="NZ_FOVL01000032.1"/>
</dbReference>
<name>A0A1I5DAG1_9FLAO</name>
<evidence type="ECO:0000259" key="1">
    <source>
        <dbReference type="Pfam" id="PF01902"/>
    </source>
</evidence>
<dbReference type="EMBL" id="FOVL01000032">
    <property type="protein sequence ID" value="SFN96239.1"/>
    <property type="molecule type" value="Genomic_DNA"/>
</dbReference>
<keyword evidence="3" id="KW-1185">Reference proteome</keyword>
<evidence type="ECO:0000313" key="2">
    <source>
        <dbReference type="EMBL" id="SFN96239.1"/>
    </source>
</evidence>
<organism evidence="2 3">
    <name type="scientific">Salegentibacter flavus</name>
    <dbReference type="NCBI Taxonomy" id="287099"/>
    <lineage>
        <taxon>Bacteria</taxon>
        <taxon>Pseudomonadati</taxon>
        <taxon>Bacteroidota</taxon>
        <taxon>Flavobacteriia</taxon>
        <taxon>Flavobacteriales</taxon>
        <taxon>Flavobacteriaceae</taxon>
        <taxon>Salegentibacter</taxon>
    </lineage>
</organism>